<gene>
    <name evidence="1" type="ORF">SDC9_193583</name>
</gene>
<organism evidence="1">
    <name type="scientific">bioreactor metagenome</name>
    <dbReference type="NCBI Taxonomy" id="1076179"/>
    <lineage>
        <taxon>unclassified sequences</taxon>
        <taxon>metagenomes</taxon>
        <taxon>ecological metagenomes</taxon>
    </lineage>
</organism>
<dbReference type="EMBL" id="VSSQ01106300">
    <property type="protein sequence ID" value="MPN46004.1"/>
    <property type="molecule type" value="Genomic_DNA"/>
</dbReference>
<name>A0A645ICI4_9ZZZZ</name>
<reference evidence="1" key="1">
    <citation type="submission" date="2019-08" db="EMBL/GenBank/DDBJ databases">
        <authorList>
            <person name="Kucharzyk K."/>
            <person name="Murdoch R.W."/>
            <person name="Higgins S."/>
            <person name="Loffler F."/>
        </authorList>
    </citation>
    <scope>NUCLEOTIDE SEQUENCE</scope>
</reference>
<protein>
    <submittedName>
        <fullName evidence="1">Uncharacterized protein</fullName>
    </submittedName>
</protein>
<evidence type="ECO:0000313" key="1">
    <source>
        <dbReference type="EMBL" id="MPN46004.1"/>
    </source>
</evidence>
<accession>A0A645ICI4</accession>
<dbReference type="AlphaFoldDB" id="A0A645ICI4"/>
<comment type="caution">
    <text evidence="1">The sequence shown here is derived from an EMBL/GenBank/DDBJ whole genome shotgun (WGS) entry which is preliminary data.</text>
</comment>
<proteinExistence type="predicted"/>
<sequence length="170" mass="17960">MPAPDGWLRQKLRNCHSAKPFIRLCGSCAKCKVFASPSRSITHRDRIVQGLPIGFSPAKRSATRDNPAWLSAARLGSFSPACLQSRAAALLSLRCPMICMTSCNGISCADIVAALTSPTACGSVNIESNASRSLISGRSKRLPRCSTGIPLASRPSAMSLKRALDAQSSA</sequence>